<dbReference type="RefSeq" id="WP_171078792.1">
    <property type="nucleotide sequence ID" value="NZ_BNBU01000003.1"/>
</dbReference>
<keyword evidence="2" id="KW-1185">Reference proteome</keyword>
<reference evidence="1 2" key="1">
    <citation type="submission" date="2020-04" db="EMBL/GenBank/DDBJ databases">
        <title>Draft Genome Sequence of Streptomyces morookaense DSM 40503, an 8-azaguanine-producing strain.</title>
        <authorList>
            <person name="Qi J."/>
            <person name="Gao J.-M."/>
        </authorList>
    </citation>
    <scope>NUCLEOTIDE SEQUENCE [LARGE SCALE GENOMIC DNA]</scope>
    <source>
        <strain evidence="1 2">DSM 40503</strain>
    </source>
</reference>
<organism evidence="1 2">
    <name type="scientific">Streptomyces morookaense</name>
    <name type="common">Streptoverticillium morookaense</name>
    <dbReference type="NCBI Taxonomy" id="1970"/>
    <lineage>
        <taxon>Bacteria</taxon>
        <taxon>Bacillati</taxon>
        <taxon>Actinomycetota</taxon>
        <taxon>Actinomycetes</taxon>
        <taxon>Kitasatosporales</taxon>
        <taxon>Streptomycetaceae</taxon>
        <taxon>Streptomyces</taxon>
    </lineage>
</organism>
<dbReference type="AlphaFoldDB" id="A0A7Y7B195"/>
<dbReference type="EMBL" id="JABBXF010000008">
    <property type="protein sequence ID" value="NVK77005.1"/>
    <property type="molecule type" value="Genomic_DNA"/>
</dbReference>
<dbReference type="Proteomes" id="UP000587462">
    <property type="component" value="Unassembled WGS sequence"/>
</dbReference>
<comment type="caution">
    <text evidence="1">The sequence shown here is derived from an EMBL/GenBank/DDBJ whole genome shotgun (WGS) entry which is preliminary data.</text>
</comment>
<protein>
    <submittedName>
        <fullName evidence="1">Uncharacterized protein</fullName>
    </submittedName>
</protein>
<proteinExistence type="predicted"/>
<sequence>MTTTAEAEQTQADRDFVQRYTNIHIWNRGFVSVADLVQGGQHLGTGGDGLTAGVFAQTESVELREGPISAEQTALAMKGFAEPPWFAAAVERLDSRVVFLVGEEGTGRRTGALNLLQRYTRSFDLRAVEADADLTGWDAGSTQARGYLVDGLLETRVTGLDAIALDRLKAELRRADACMVIVVRTTPGILAHVGDRLHTEPVRVVPPPSRMVFDAWLAATLPGPGQAEAALAALPDGLLDEILKPHLAPAQVVEIVTEVVRTAQGETRAGSLRERLSFNAAERAPQLLGAVRGRPEDLALLLSTCVFEHFDQAIVEEEAERLLALAAGRLHASGWDPEPDLPSAAGGFAFARTQRERLTAIEAYRAREHVRSTSTYSYVTEPVVFVRHLQGRALLEHVWREYREASGLLVEWLRQTPAADGRADRAGFILGQFAQWSSGHRALEPAEELARSAKPGDWRMAARALGAASTHPVLATAIKARLRGWSRSPVVARRCTVALACATEFGLARPETALRLLHAVLTGAGEESSAVETAVRSALVALFAEEANRTRLITTLLQWSRSQSTAERRAASATVAQLLRAAAPSGEAGEWWTRHLLSDSTQSPGLELIRTALMEPAAFETARAALLDWQRRAGTDPQRARVVEHLTDRLAPHLRGGVLRLFADLERAQPAPGSRRAARALADWRASL</sequence>
<accession>A0A7Y7B195</accession>
<gene>
    <name evidence="1" type="ORF">HG542_04960</name>
</gene>
<name>A0A7Y7B195_STRMO</name>
<evidence type="ECO:0000313" key="2">
    <source>
        <dbReference type="Proteomes" id="UP000587462"/>
    </source>
</evidence>
<evidence type="ECO:0000313" key="1">
    <source>
        <dbReference type="EMBL" id="NVK77005.1"/>
    </source>
</evidence>